<protein>
    <submittedName>
        <fullName evidence="1">Uncharacterized protein</fullName>
    </submittedName>
</protein>
<reference evidence="1" key="1">
    <citation type="journal article" date="2016" name="Gigascience">
        <title>De novo construction of an expanded transcriptome assembly for the western tarnished plant bug, Lygus hesperus.</title>
        <authorList>
            <person name="Tassone E.E."/>
            <person name="Geib S.M."/>
            <person name="Hall B."/>
            <person name="Fabrick J.A."/>
            <person name="Brent C.S."/>
            <person name="Hull J.J."/>
        </authorList>
    </citation>
    <scope>NUCLEOTIDE SEQUENCE</scope>
</reference>
<proteinExistence type="predicted"/>
<accession>A0A146KZU5</accession>
<gene>
    <name evidence="1" type="ORF">g.14690</name>
</gene>
<sequence length="563" mass="63939">MGESSDFNAVQRNALRRRVVSAMRAVSPYLLHPRLFLHISFRVSYPLLLEPFPFLCRQLRDMLLFFLRKMSVHNACIHVHPHHLCIDSSTPAHQQFFSHTYYTPPKSSCTLGVPYSCLLTASSPPPPRSQLRGQCESYVNATYRNNCLVLDPLVPMISLHQYNPMLPWCCPAIDEFSCTRPALRELVFDSWSTKGREYQRRCSSNQQYFASRYLVPQVSALRRLEQALVHNFQHLAEARQQLAAGWWVSNTVRTWNSFILRNVRNLISWQMVHRCGGDASGATGGVTQDVDAGTINECMEVGRCRASHVSTAFPTPLAVLAPYNPHILFPHTSIQAAAVQPSRTACDVKQWAFCNAVATILFHHLLYQTSIRAERRYAVMVQQLSIVSRWCVLQDGLTSTVFSPSSNFVATDCAETPLLTQRTASLFRVPVRLRSESVQVAPLQLSPPLHTLLQWDLGRRLRGRCDTLLQATQLFDIHRMSTRGTASRRHCAALLQRFSSSSNGTTFSCATSRFARRRLSYPAQRYNPSDRTFLLMLKLLVQFKHLHLVPVILQRLCALLNSL</sequence>
<dbReference type="AlphaFoldDB" id="A0A146KZU5"/>
<evidence type="ECO:0000313" key="1">
    <source>
        <dbReference type="EMBL" id="JAQ01055.1"/>
    </source>
</evidence>
<organism evidence="1">
    <name type="scientific">Lygus hesperus</name>
    <name type="common">Western plant bug</name>
    <dbReference type="NCBI Taxonomy" id="30085"/>
    <lineage>
        <taxon>Eukaryota</taxon>
        <taxon>Metazoa</taxon>
        <taxon>Ecdysozoa</taxon>
        <taxon>Arthropoda</taxon>
        <taxon>Hexapoda</taxon>
        <taxon>Insecta</taxon>
        <taxon>Pterygota</taxon>
        <taxon>Neoptera</taxon>
        <taxon>Paraneoptera</taxon>
        <taxon>Hemiptera</taxon>
        <taxon>Heteroptera</taxon>
        <taxon>Panheteroptera</taxon>
        <taxon>Cimicomorpha</taxon>
        <taxon>Miridae</taxon>
        <taxon>Mirini</taxon>
        <taxon>Lygus</taxon>
    </lineage>
</organism>
<name>A0A146KZU5_LYGHE</name>
<dbReference type="EMBL" id="GDHC01017574">
    <property type="protein sequence ID" value="JAQ01055.1"/>
    <property type="molecule type" value="Transcribed_RNA"/>
</dbReference>